<dbReference type="EMBL" id="SMKZ01000023">
    <property type="protein sequence ID" value="TDE08611.1"/>
    <property type="molecule type" value="Genomic_DNA"/>
</dbReference>
<sequence>MTGDRAARHGAADEELGLELQPELDVAGLAAAFGVYASERRIPADRRREALGEWLDELIAAEQRGDDPARDDG</sequence>
<dbReference type="RefSeq" id="WP_131896607.1">
    <property type="nucleotide sequence ID" value="NZ_SMKZ01000023.1"/>
</dbReference>
<dbReference type="OrthoDB" id="5194917at2"/>
<dbReference type="AlphaFoldDB" id="A0A4R5DA19"/>
<protein>
    <submittedName>
        <fullName evidence="1">Uncharacterized protein</fullName>
    </submittedName>
</protein>
<name>A0A4R5DA19_9ACTN</name>
<proteinExistence type="predicted"/>
<keyword evidence="2" id="KW-1185">Reference proteome</keyword>
<dbReference type="InParanoid" id="A0A4R5DA19"/>
<accession>A0A4R5DA19</accession>
<comment type="caution">
    <text evidence="1">The sequence shown here is derived from an EMBL/GenBank/DDBJ whole genome shotgun (WGS) entry which is preliminary data.</text>
</comment>
<organism evidence="1 2">
    <name type="scientific">Jiangella asiatica</name>
    <dbReference type="NCBI Taxonomy" id="2530372"/>
    <lineage>
        <taxon>Bacteria</taxon>
        <taxon>Bacillati</taxon>
        <taxon>Actinomycetota</taxon>
        <taxon>Actinomycetes</taxon>
        <taxon>Jiangellales</taxon>
        <taxon>Jiangellaceae</taxon>
        <taxon>Jiangella</taxon>
    </lineage>
</organism>
<reference evidence="1 2" key="1">
    <citation type="submission" date="2019-03" db="EMBL/GenBank/DDBJ databases">
        <title>Draft genome sequences of novel Actinobacteria.</title>
        <authorList>
            <person name="Sahin N."/>
            <person name="Ay H."/>
            <person name="Saygin H."/>
        </authorList>
    </citation>
    <scope>NUCLEOTIDE SEQUENCE [LARGE SCALE GENOMIC DNA]</scope>
    <source>
        <strain evidence="1 2">5K138</strain>
    </source>
</reference>
<gene>
    <name evidence="1" type="ORF">E1269_16955</name>
</gene>
<dbReference type="Proteomes" id="UP000294739">
    <property type="component" value="Unassembled WGS sequence"/>
</dbReference>
<evidence type="ECO:0000313" key="2">
    <source>
        <dbReference type="Proteomes" id="UP000294739"/>
    </source>
</evidence>
<evidence type="ECO:0000313" key="1">
    <source>
        <dbReference type="EMBL" id="TDE08611.1"/>
    </source>
</evidence>